<evidence type="ECO:0008006" key="4">
    <source>
        <dbReference type="Google" id="ProtNLM"/>
    </source>
</evidence>
<dbReference type="AlphaFoldDB" id="A0A371HN57"/>
<evidence type="ECO:0000256" key="1">
    <source>
        <dbReference type="SAM" id="SignalP"/>
    </source>
</evidence>
<keyword evidence="1" id="KW-0732">Signal</keyword>
<feature type="non-terminal residue" evidence="2">
    <location>
        <position position="1"/>
    </location>
</feature>
<protein>
    <recommendedName>
        <fullName evidence="4">Retrotransposon gag domain-containing protein</fullName>
    </recommendedName>
</protein>
<proteinExistence type="predicted"/>
<reference evidence="2" key="1">
    <citation type="submission" date="2018-05" db="EMBL/GenBank/DDBJ databases">
        <title>Draft genome of Mucuna pruriens seed.</title>
        <authorList>
            <person name="Nnadi N.E."/>
            <person name="Vos R."/>
            <person name="Hasami M.H."/>
            <person name="Devisetty U.K."/>
            <person name="Aguiy J.C."/>
        </authorList>
    </citation>
    <scope>NUCLEOTIDE SEQUENCE [LARGE SCALE GENOMIC DNA]</scope>
    <source>
        <strain evidence="2">JCA_2017</strain>
    </source>
</reference>
<feature type="signal peptide" evidence="1">
    <location>
        <begin position="1"/>
        <end position="20"/>
    </location>
</feature>
<feature type="chain" id="PRO_5016844165" description="Retrotransposon gag domain-containing protein" evidence="1">
    <location>
        <begin position="21"/>
        <end position="144"/>
    </location>
</feature>
<organism evidence="2 3">
    <name type="scientific">Mucuna pruriens</name>
    <name type="common">Velvet bean</name>
    <name type="synonym">Dolichos pruriens</name>
    <dbReference type="NCBI Taxonomy" id="157652"/>
    <lineage>
        <taxon>Eukaryota</taxon>
        <taxon>Viridiplantae</taxon>
        <taxon>Streptophyta</taxon>
        <taxon>Embryophyta</taxon>
        <taxon>Tracheophyta</taxon>
        <taxon>Spermatophyta</taxon>
        <taxon>Magnoliopsida</taxon>
        <taxon>eudicotyledons</taxon>
        <taxon>Gunneridae</taxon>
        <taxon>Pentapetalae</taxon>
        <taxon>rosids</taxon>
        <taxon>fabids</taxon>
        <taxon>Fabales</taxon>
        <taxon>Fabaceae</taxon>
        <taxon>Papilionoideae</taxon>
        <taxon>50 kb inversion clade</taxon>
        <taxon>NPAAA clade</taxon>
        <taxon>indigoferoid/millettioid clade</taxon>
        <taxon>Phaseoleae</taxon>
        <taxon>Mucuna</taxon>
    </lineage>
</organism>
<name>A0A371HN57_MUCPR</name>
<comment type="caution">
    <text evidence="2">The sequence shown here is derived from an EMBL/GenBank/DDBJ whole genome shotgun (WGS) entry which is preliminary data.</text>
</comment>
<gene>
    <name evidence="2" type="ORF">CR513_12072</name>
</gene>
<evidence type="ECO:0000313" key="3">
    <source>
        <dbReference type="Proteomes" id="UP000257109"/>
    </source>
</evidence>
<dbReference type="OrthoDB" id="1713025at2759"/>
<evidence type="ECO:0000313" key="2">
    <source>
        <dbReference type="EMBL" id="RDY04241.1"/>
    </source>
</evidence>
<sequence>MLDLVILSFEFLQLLQLCISQNSAYNRLLNTSFDQVPETLGTRRRVTFLAKLISMKYKGRGNIREYIMEMSNLAAKLKSLKLELGEDLIKYKWSLNELISCKRKRGCREIILKVLILLQSLRIRKGRTLRMLRKDLLMKETREE</sequence>
<accession>A0A371HN57</accession>
<dbReference type="Proteomes" id="UP000257109">
    <property type="component" value="Unassembled WGS sequence"/>
</dbReference>
<keyword evidence="3" id="KW-1185">Reference proteome</keyword>
<dbReference type="EMBL" id="QJKJ01002120">
    <property type="protein sequence ID" value="RDY04241.1"/>
    <property type="molecule type" value="Genomic_DNA"/>
</dbReference>